<dbReference type="InterPro" id="IPR018967">
    <property type="entry name" value="FeS-contain_CDGSH-typ"/>
</dbReference>
<evidence type="ECO:0000313" key="6">
    <source>
        <dbReference type="EMBL" id="SVA63591.1"/>
    </source>
</evidence>
<evidence type="ECO:0000256" key="3">
    <source>
        <dbReference type="ARBA" id="ARBA00023004"/>
    </source>
</evidence>
<dbReference type="PANTHER" id="PTHR46491">
    <property type="entry name" value="CDGSH IRON SULFUR DOMAIN PROTEIN HOMOLOG"/>
    <property type="match status" value="1"/>
</dbReference>
<gene>
    <name evidence="6" type="ORF">METZ01_LOCUS116445</name>
</gene>
<organism evidence="6">
    <name type="scientific">marine metagenome</name>
    <dbReference type="NCBI Taxonomy" id="408172"/>
    <lineage>
        <taxon>unclassified sequences</taxon>
        <taxon>metagenomes</taxon>
        <taxon>ecological metagenomes</taxon>
    </lineage>
</organism>
<protein>
    <recommendedName>
        <fullName evidence="5">Iron-binding zinc finger CDGSH type domain-containing protein</fullName>
    </recommendedName>
</protein>
<feature type="domain" description="Iron-binding zinc finger CDGSH type" evidence="5">
    <location>
        <begin position="9"/>
        <end position="45"/>
    </location>
</feature>
<keyword evidence="3" id="KW-0408">Iron</keyword>
<evidence type="ECO:0000256" key="4">
    <source>
        <dbReference type="ARBA" id="ARBA00023014"/>
    </source>
</evidence>
<dbReference type="PANTHER" id="PTHR46491:SF3">
    <property type="entry name" value="CDGSH IRON-SULFUR DOMAIN-CONTAINING PROTEIN 3, MITOCHONDRIAL"/>
    <property type="match status" value="1"/>
</dbReference>
<dbReference type="InterPro" id="IPR052950">
    <property type="entry name" value="CISD"/>
</dbReference>
<evidence type="ECO:0000256" key="1">
    <source>
        <dbReference type="ARBA" id="ARBA00022714"/>
    </source>
</evidence>
<evidence type="ECO:0000259" key="5">
    <source>
        <dbReference type="SMART" id="SM00704"/>
    </source>
</evidence>
<keyword evidence="1" id="KW-0001">2Fe-2S</keyword>
<dbReference type="SMART" id="SM00704">
    <property type="entry name" value="ZnF_CDGSH"/>
    <property type="match status" value="2"/>
</dbReference>
<evidence type="ECO:0000256" key="2">
    <source>
        <dbReference type="ARBA" id="ARBA00022723"/>
    </source>
</evidence>
<keyword evidence="2" id="KW-0479">Metal-binding</keyword>
<dbReference type="Gene3D" id="3.40.5.90">
    <property type="entry name" value="CDGSH iron-sulfur domain, mitoNEET-type"/>
    <property type="match status" value="2"/>
</dbReference>
<proteinExistence type="predicted"/>
<dbReference type="Pfam" id="PF09360">
    <property type="entry name" value="zf-CDGSH"/>
    <property type="match status" value="2"/>
</dbReference>
<keyword evidence="4" id="KW-0411">Iron-sulfur</keyword>
<dbReference type="InterPro" id="IPR042216">
    <property type="entry name" value="MitoNEET_CISD"/>
</dbReference>
<dbReference type="GO" id="GO:0046872">
    <property type="term" value="F:metal ion binding"/>
    <property type="evidence" value="ECO:0007669"/>
    <property type="project" value="UniProtKB-KW"/>
</dbReference>
<dbReference type="GO" id="GO:0005739">
    <property type="term" value="C:mitochondrion"/>
    <property type="evidence" value="ECO:0007669"/>
    <property type="project" value="TreeGrafter"/>
</dbReference>
<dbReference type="AlphaFoldDB" id="A0A381XGJ3"/>
<sequence length="81" mass="8831">MDKPTIAQRNPIIQKIEPGAYWWCTCGRSAGQPFCDGSHKGTSFGPEKVEITEAKTVAWCACKHTCDKPFCDGSHSGLADE</sequence>
<reference evidence="6" key="1">
    <citation type="submission" date="2018-05" db="EMBL/GenBank/DDBJ databases">
        <authorList>
            <person name="Lanie J.A."/>
            <person name="Ng W.-L."/>
            <person name="Kazmierczak K.M."/>
            <person name="Andrzejewski T.M."/>
            <person name="Davidsen T.M."/>
            <person name="Wayne K.J."/>
            <person name="Tettelin H."/>
            <person name="Glass J.I."/>
            <person name="Rusch D."/>
            <person name="Podicherti R."/>
            <person name="Tsui H.-C.T."/>
            <person name="Winkler M.E."/>
        </authorList>
    </citation>
    <scope>NUCLEOTIDE SEQUENCE</scope>
</reference>
<dbReference type="EMBL" id="UINC01015022">
    <property type="protein sequence ID" value="SVA63591.1"/>
    <property type="molecule type" value="Genomic_DNA"/>
</dbReference>
<accession>A0A381XGJ3</accession>
<name>A0A381XGJ3_9ZZZZ</name>
<dbReference type="GO" id="GO:0051537">
    <property type="term" value="F:2 iron, 2 sulfur cluster binding"/>
    <property type="evidence" value="ECO:0007669"/>
    <property type="project" value="UniProtKB-KW"/>
</dbReference>
<feature type="domain" description="Iron-binding zinc finger CDGSH type" evidence="5">
    <location>
        <begin position="46"/>
        <end position="81"/>
    </location>
</feature>